<evidence type="ECO:0000256" key="7">
    <source>
        <dbReference type="ARBA" id="ARBA00022692"/>
    </source>
</evidence>
<evidence type="ECO:0000256" key="4">
    <source>
        <dbReference type="ARBA" id="ARBA00012557"/>
    </source>
</evidence>
<dbReference type="InterPro" id="IPR026050">
    <property type="entry name" value="C1GALT1/C1GALT1_chp1"/>
</dbReference>
<feature type="domain" description="Fringe-like glycosyltransferase" evidence="12">
    <location>
        <begin position="115"/>
        <end position="218"/>
    </location>
</feature>
<keyword evidence="8" id="KW-0547">Nucleotide-binding</keyword>
<gene>
    <name evidence="13" type="ORF">M9Y10_043820</name>
</gene>
<dbReference type="InterPro" id="IPR003378">
    <property type="entry name" value="Fringe-like_glycosylTrfase"/>
</dbReference>
<evidence type="ECO:0000313" key="13">
    <source>
        <dbReference type="EMBL" id="KAK8884701.1"/>
    </source>
</evidence>
<comment type="similarity">
    <text evidence="3">Belongs to the glycosyltransferase 31 family. Beta3-Gal-T subfamily.</text>
</comment>
<keyword evidence="5" id="KW-0328">Glycosyltransferase</keyword>
<evidence type="ECO:0000256" key="6">
    <source>
        <dbReference type="ARBA" id="ARBA00022679"/>
    </source>
</evidence>
<reference evidence="13 14" key="1">
    <citation type="submission" date="2024-04" db="EMBL/GenBank/DDBJ databases">
        <title>Tritrichomonas musculus Genome.</title>
        <authorList>
            <person name="Alves-Ferreira E."/>
            <person name="Grigg M."/>
            <person name="Lorenzi H."/>
            <person name="Galac M."/>
        </authorList>
    </citation>
    <scope>NUCLEOTIDE SEQUENCE [LARGE SCALE GENOMIC DNA]</scope>
    <source>
        <strain evidence="13 14">EAF2021</strain>
    </source>
</reference>
<evidence type="ECO:0000259" key="12">
    <source>
        <dbReference type="Pfam" id="PF02434"/>
    </source>
</evidence>
<dbReference type="EC" id="2.4.1.122" evidence="4"/>
<evidence type="ECO:0000256" key="1">
    <source>
        <dbReference type="ARBA" id="ARBA00004606"/>
    </source>
</evidence>
<evidence type="ECO:0000256" key="8">
    <source>
        <dbReference type="ARBA" id="ARBA00022741"/>
    </source>
</evidence>
<dbReference type="Proteomes" id="UP001470230">
    <property type="component" value="Unassembled WGS sequence"/>
</dbReference>
<evidence type="ECO:0000256" key="2">
    <source>
        <dbReference type="ARBA" id="ARBA00004922"/>
    </source>
</evidence>
<protein>
    <recommendedName>
        <fullName evidence="4">N-acetylgalactosaminide beta-1,3-galactosyltransferase</fullName>
        <ecNumber evidence="4">2.4.1.122</ecNumber>
    </recommendedName>
</protein>
<organism evidence="13 14">
    <name type="scientific">Tritrichomonas musculus</name>
    <dbReference type="NCBI Taxonomy" id="1915356"/>
    <lineage>
        <taxon>Eukaryota</taxon>
        <taxon>Metamonada</taxon>
        <taxon>Parabasalia</taxon>
        <taxon>Tritrichomonadida</taxon>
        <taxon>Tritrichomonadidae</taxon>
        <taxon>Tritrichomonas</taxon>
    </lineage>
</organism>
<dbReference type="Gene3D" id="3.90.550.50">
    <property type="match status" value="1"/>
</dbReference>
<evidence type="ECO:0000256" key="5">
    <source>
        <dbReference type="ARBA" id="ARBA00022676"/>
    </source>
</evidence>
<evidence type="ECO:0000313" key="14">
    <source>
        <dbReference type="Proteomes" id="UP001470230"/>
    </source>
</evidence>
<proteinExistence type="inferred from homology"/>
<dbReference type="PANTHER" id="PTHR23033">
    <property type="entry name" value="BETA1,3-GALACTOSYLTRANSFERASE"/>
    <property type="match status" value="1"/>
</dbReference>
<comment type="pathway">
    <text evidence="2">Protein modification; protein glycosylation.</text>
</comment>
<sequence length="398" mass="46102">MIFVFLFISKVSAKYHKMPAQSIAVGIWAGKETISNRVLNQAKSWMRFWDVINIFTDDIKPGECEELNRESNPCKVVCINIGNLAEHLDGTEWENRWYSAQPRFLPSMFSLYEHYPNSTWFLFGDDDTYFFRPSIERKLREFDSNTKIVLGKFWSSWQRVTQDVPPFRHEHPFAQGGAGVCISHAMMTKIGPHLKNCSMFFNDPDFAGSMRFAMCAEKVVGQHEWSLDGAIRTWYTGFHSSPPDFEISDRTVSEAPASFHRITKPEMFVPIKRAHIMESLNDEKLSFDLGLFAFTKHFLYLGSEVNRFEWRFGLWIGLQDSSKALLNAISDWMPLIKNGELIEFSQEYQNGVKVHCKCDESIPEGKTYFSHFKDKYGSEPVMLLPCSNITVVKHRIQF</sequence>
<keyword evidence="7" id="KW-0812">Transmembrane</keyword>
<dbReference type="PANTHER" id="PTHR23033:SF47">
    <property type="entry name" value="APPLE DOMAIN-CONTAINING PROTEIN-RELATED"/>
    <property type="match status" value="1"/>
</dbReference>
<keyword evidence="9" id="KW-0735">Signal-anchor</keyword>
<keyword evidence="14" id="KW-1185">Reference proteome</keyword>
<evidence type="ECO:0000256" key="9">
    <source>
        <dbReference type="ARBA" id="ARBA00022968"/>
    </source>
</evidence>
<evidence type="ECO:0000256" key="10">
    <source>
        <dbReference type="ARBA" id="ARBA00022989"/>
    </source>
</evidence>
<keyword evidence="10" id="KW-1133">Transmembrane helix</keyword>
<dbReference type="EMBL" id="JAPFFF010000008">
    <property type="protein sequence ID" value="KAK8884701.1"/>
    <property type="molecule type" value="Genomic_DNA"/>
</dbReference>
<dbReference type="Pfam" id="PF02434">
    <property type="entry name" value="Fringe"/>
    <property type="match status" value="1"/>
</dbReference>
<keyword evidence="11" id="KW-0472">Membrane</keyword>
<accession>A0ABR2K153</accession>
<comment type="subcellular location">
    <subcellularLocation>
        <location evidence="1">Membrane</location>
        <topology evidence="1">Single-pass type II membrane protein</topology>
    </subcellularLocation>
</comment>
<evidence type="ECO:0000256" key="11">
    <source>
        <dbReference type="ARBA" id="ARBA00023136"/>
    </source>
</evidence>
<name>A0ABR2K153_9EUKA</name>
<comment type="caution">
    <text evidence="13">The sequence shown here is derived from an EMBL/GenBank/DDBJ whole genome shotgun (WGS) entry which is preliminary data.</text>
</comment>
<keyword evidence="6" id="KW-0808">Transferase</keyword>
<evidence type="ECO:0000256" key="3">
    <source>
        <dbReference type="ARBA" id="ARBA00006462"/>
    </source>
</evidence>